<dbReference type="SUPFAM" id="SSF55073">
    <property type="entry name" value="Nucleotide cyclase"/>
    <property type="match status" value="1"/>
</dbReference>
<dbReference type="InterPro" id="IPR043128">
    <property type="entry name" value="Rev_trsase/Diguanyl_cyclase"/>
</dbReference>
<dbReference type="OrthoDB" id="9812260at2"/>
<dbReference type="RefSeq" id="WP_157736349.1">
    <property type="nucleotide sequence ID" value="NZ_CP018632.1"/>
</dbReference>
<dbReference type="KEGG" id="gai:IMCC3135_29750"/>
<dbReference type="Pfam" id="PF00563">
    <property type="entry name" value="EAL"/>
    <property type="match status" value="1"/>
</dbReference>
<dbReference type="PANTHER" id="PTHR33121:SF79">
    <property type="entry name" value="CYCLIC DI-GMP PHOSPHODIESTERASE PDED-RELATED"/>
    <property type="match status" value="1"/>
</dbReference>
<dbReference type="AlphaFoldDB" id="A0A2Z2NXB9"/>
<dbReference type="CDD" id="cd01948">
    <property type="entry name" value="EAL"/>
    <property type="match status" value="1"/>
</dbReference>
<dbReference type="CDD" id="cd06225">
    <property type="entry name" value="HAMP"/>
    <property type="match status" value="1"/>
</dbReference>
<dbReference type="GO" id="GO:0071111">
    <property type="term" value="F:cyclic-guanylate-specific phosphodiesterase activity"/>
    <property type="evidence" value="ECO:0007669"/>
    <property type="project" value="UniProtKB-EC"/>
</dbReference>
<dbReference type="Pfam" id="PF00990">
    <property type="entry name" value="GGDEF"/>
    <property type="match status" value="1"/>
</dbReference>
<dbReference type="Pfam" id="PF00672">
    <property type="entry name" value="HAMP"/>
    <property type="match status" value="1"/>
</dbReference>
<dbReference type="GO" id="GO:0007165">
    <property type="term" value="P:signal transduction"/>
    <property type="evidence" value="ECO:0007669"/>
    <property type="project" value="InterPro"/>
</dbReference>
<dbReference type="SMART" id="SM00304">
    <property type="entry name" value="HAMP"/>
    <property type="match status" value="1"/>
</dbReference>
<dbReference type="Gene3D" id="3.30.70.270">
    <property type="match status" value="1"/>
</dbReference>
<name>A0A2Z2NXB9_9GAMM</name>
<dbReference type="SMART" id="SM00052">
    <property type="entry name" value="EAL"/>
    <property type="match status" value="1"/>
</dbReference>
<dbReference type="Gene3D" id="3.30.450.20">
    <property type="entry name" value="PAS domain"/>
    <property type="match status" value="1"/>
</dbReference>
<evidence type="ECO:0000259" key="2">
    <source>
        <dbReference type="PROSITE" id="PS50885"/>
    </source>
</evidence>
<keyword evidence="5" id="KW-1185">Reference proteome</keyword>
<feature type="domain" description="EAL" evidence="1">
    <location>
        <begin position="564"/>
        <end position="811"/>
    </location>
</feature>
<dbReference type="EC" id="3.1.4.52" evidence="4"/>
<feature type="domain" description="GGDEF" evidence="3">
    <location>
        <begin position="435"/>
        <end position="566"/>
    </location>
</feature>
<dbReference type="InterPro" id="IPR050706">
    <property type="entry name" value="Cyclic-di-GMP_PDE-like"/>
</dbReference>
<gene>
    <name evidence="4" type="primary">gmr_5</name>
    <name evidence="4" type="ORF">IMCC3135_29750</name>
</gene>
<dbReference type="SMART" id="SM00267">
    <property type="entry name" value="GGDEF"/>
    <property type="match status" value="1"/>
</dbReference>
<dbReference type="PROSITE" id="PS50883">
    <property type="entry name" value="EAL"/>
    <property type="match status" value="1"/>
</dbReference>
<dbReference type="EMBL" id="CP018632">
    <property type="protein sequence ID" value="ASJ75999.1"/>
    <property type="molecule type" value="Genomic_DNA"/>
</dbReference>
<dbReference type="SUPFAM" id="SSF141868">
    <property type="entry name" value="EAL domain-like"/>
    <property type="match status" value="1"/>
</dbReference>
<dbReference type="Gene3D" id="1.10.8.500">
    <property type="entry name" value="HAMP domain in histidine kinase"/>
    <property type="match status" value="1"/>
</dbReference>
<keyword evidence="4" id="KW-0378">Hydrolase</keyword>
<protein>
    <submittedName>
        <fullName evidence="4">Cyclic di-GMP phosphodiesterase Gmr</fullName>
        <ecNumber evidence="4">3.1.4.52</ecNumber>
    </submittedName>
</protein>
<sequence>MGIRAKLVLCLLAVLLPIVAVSLVTINLLENQLVERTESSLSNTQRLEAARINEILTTYAQDARNLASDTHVKEFVDASNEFRQARLAGHDTSTLLNTSIGGIDGIAIIDLASDWPLQQLALALQRKAGIVGSNIVELRIVDITGKTLGETMGYTWEPIDSDLLTRSINTVKTSFGEAFLSVSDQTRLGIVSPIIANSGEVVGALMLETRLNPIVDLISKHEQVSKSSEAHIAQPMLNGDAQFLTELRFDRTSAFSKIIPKSKNLPINQALDAPRGRILHARDYRGVDSILAIETIPATGWGLVVKVDTSEAFGPVNELRHVLMITTFSSIAFVLVCYMFCLVPIAQRLKRTAAAAHKIMSGDLTTRVNDFAQDEIGNLARTIDTLARDLESDQQIRTEVEARLRHQALHDELTGLLNRKYANNVIEQLNNDRQSQHSVMFLDLNGFKDVNDLYGHAAGDEVLITVSQRLSDQIGDGVTLARWGGDEFVVILPGCGEAAATETALSLHCAFDEAITTSKGLHQLSCSIGLATSSETKSLDDVLMEADILMYEQKKAKQNARSRGSMATRTVERALKEDRLEIWFQPIVSFKRPGTYALAGAEAFVRIRSRDGGIVLPQDFMNDVESIELGTELDRRVLTRALSSLARWRASGVVGEDFRLSLNLTAHSLNEPEFSATLQNQLKASAVKPEQVIIELPPNAAVDPLLLAHLRMLGVAVALDKLGTDPMNLGHTARLQPDIAKIDRRLLSDAIVAPHVVSICEERRLDIIVEGVETREQMAALHNLGVTYFQGYLFDRPQRGVDFITRWGKSSSPSVGERLNRDVSLRLAG</sequence>
<evidence type="ECO:0000259" key="3">
    <source>
        <dbReference type="PROSITE" id="PS50887"/>
    </source>
</evidence>
<dbReference type="CDD" id="cd01949">
    <property type="entry name" value="GGDEF"/>
    <property type="match status" value="1"/>
</dbReference>
<evidence type="ECO:0000259" key="1">
    <source>
        <dbReference type="PROSITE" id="PS50883"/>
    </source>
</evidence>
<dbReference type="SUPFAM" id="SSF158472">
    <property type="entry name" value="HAMP domain-like"/>
    <property type="match status" value="1"/>
</dbReference>
<dbReference type="InterPro" id="IPR035919">
    <property type="entry name" value="EAL_sf"/>
</dbReference>
<feature type="domain" description="HAMP" evidence="2">
    <location>
        <begin position="345"/>
        <end position="395"/>
    </location>
</feature>
<dbReference type="NCBIfam" id="TIGR00254">
    <property type="entry name" value="GGDEF"/>
    <property type="match status" value="1"/>
</dbReference>
<organism evidence="4 5">
    <name type="scientific">Granulosicoccus antarcticus IMCC3135</name>
    <dbReference type="NCBI Taxonomy" id="1192854"/>
    <lineage>
        <taxon>Bacteria</taxon>
        <taxon>Pseudomonadati</taxon>
        <taxon>Pseudomonadota</taxon>
        <taxon>Gammaproteobacteria</taxon>
        <taxon>Chromatiales</taxon>
        <taxon>Granulosicoccaceae</taxon>
        <taxon>Granulosicoccus</taxon>
    </lineage>
</organism>
<dbReference type="InterPro" id="IPR000160">
    <property type="entry name" value="GGDEF_dom"/>
</dbReference>
<proteinExistence type="predicted"/>
<dbReference type="InterPro" id="IPR003660">
    <property type="entry name" value="HAMP_dom"/>
</dbReference>
<accession>A0A2Z2NXB9</accession>
<dbReference type="PANTHER" id="PTHR33121">
    <property type="entry name" value="CYCLIC DI-GMP PHOSPHODIESTERASE PDEF"/>
    <property type="match status" value="1"/>
</dbReference>
<dbReference type="PROSITE" id="PS50885">
    <property type="entry name" value="HAMP"/>
    <property type="match status" value="1"/>
</dbReference>
<dbReference type="Proteomes" id="UP000250079">
    <property type="component" value="Chromosome"/>
</dbReference>
<evidence type="ECO:0000313" key="5">
    <source>
        <dbReference type="Proteomes" id="UP000250079"/>
    </source>
</evidence>
<reference evidence="4 5" key="1">
    <citation type="submission" date="2016-12" db="EMBL/GenBank/DDBJ databases">
        <authorList>
            <person name="Song W.-J."/>
            <person name="Kurnit D.M."/>
        </authorList>
    </citation>
    <scope>NUCLEOTIDE SEQUENCE [LARGE SCALE GENOMIC DNA]</scope>
    <source>
        <strain evidence="4 5">IMCC3135</strain>
    </source>
</reference>
<dbReference type="InterPro" id="IPR001633">
    <property type="entry name" value="EAL_dom"/>
</dbReference>
<dbReference type="Gene3D" id="3.20.20.450">
    <property type="entry name" value="EAL domain"/>
    <property type="match status" value="1"/>
</dbReference>
<dbReference type="InterPro" id="IPR029787">
    <property type="entry name" value="Nucleotide_cyclase"/>
</dbReference>
<dbReference type="PROSITE" id="PS50887">
    <property type="entry name" value="GGDEF"/>
    <property type="match status" value="1"/>
</dbReference>
<dbReference type="GO" id="GO:0016020">
    <property type="term" value="C:membrane"/>
    <property type="evidence" value="ECO:0007669"/>
    <property type="project" value="InterPro"/>
</dbReference>
<evidence type="ECO:0000313" key="4">
    <source>
        <dbReference type="EMBL" id="ASJ75999.1"/>
    </source>
</evidence>